<feature type="region of interest" description="Disordered" evidence="5">
    <location>
        <begin position="883"/>
        <end position="953"/>
    </location>
</feature>
<protein>
    <recommendedName>
        <fullName evidence="7">G-protein coupled receptors family 2 profile 2 domain-containing protein</fullName>
    </recommendedName>
</protein>
<accession>A0A7R9AZ01</accession>
<dbReference type="GO" id="GO:0007166">
    <property type="term" value="P:cell surface receptor signaling pathway"/>
    <property type="evidence" value="ECO:0007669"/>
    <property type="project" value="InterPro"/>
</dbReference>
<evidence type="ECO:0000256" key="4">
    <source>
        <dbReference type="ARBA" id="ARBA00023136"/>
    </source>
</evidence>
<evidence type="ECO:0000313" key="8">
    <source>
        <dbReference type="EMBL" id="CAD7262843.1"/>
    </source>
</evidence>
<sequence>MELRQQVNHIYETGYFISLVALLVSLVILYHFKRLKDAACAHVFQTTERRSMSTVFQTTERRSMCTVFQTTERRSMSTVFQTTERRSMSTTTERRSMSTVFQTTERRSMSTVFQTTERRSMSTVFQTTERRSMCTVFQTTERRSMSTVFQTTERRSMSTVFQTTERRSIRLKDAACALYFRRLRVLNARDSVRFAYSRPGRPQLTFTLGSYVESFLRPFFKRQLTPSFLRLCGGCKDERNCKERTVFKINHARQKLTAPFTDDCNKEEELLLLADVLEKEENTGGGGLTCSINGSVCELAFSSSPTLVNSKLLLRSGLRLNLTPLDVNVRDKNRGGGYVSFTPRIMRRHTTSSVVRVSDRSLRCARTTLHMNLFASFAINNALWLFWYRLVVNEPDTITNNGVVCQVLHVVLHYFLLTNYSWMLCEGFYLHTLLVNAFISESLLVKWLYVLGWAMPGLVIIVYTSLRATGSETDTGEHEKLLKKKLPMSICSCYFYQINNKFGDGNTLWSGVGWAFLQTGKVEFAEMKPHLRRGRVVNHLGKTTPSSPDRDSNLNLPVLSSRAAQLDKRASQLRHRGGCWINESQFTMVLVAPVCVSMVLNLVFLCNILRVLLIKLRAAPHVGSARPSSTLLQVSGVQTLLQVSRAQTLLQLSRAQTLLQVSIAQILLQVSIAQILLQVSKAQTLLQLSRAQTLLQVSIAQILLQAVRATLLLVPLLGLHYLLTPFRPPPGHPYEQTYEVMSATTASFQVPQCPLPAGYGTIIHNRVTRTSGRMVQGVTIALDRPADGEEMGARILVGSIEGSCTDQEKMAASHVSTKSQLLHRDDGFGTSVHIFQPLSLRLSPKRHVTLTRENEKETETRLVARNWTLSCFVSSVHQVYQRPGRRRRQRVTVRGVPTAPDIGRGGDRQGDPRSQEQSKTHRNRTKRFQLHLLSRNKTLNGRRTRPDQALRRR</sequence>
<dbReference type="PANTHER" id="PTHR45620">
    <property type="entry name" value="PDF RECEPTOR-LIKE PROTEIN-RELATED"/>
    <property type="match status" value="1"/>
</dbReference>
<dbReference type="Gene3D" id="1.20.1070.10">
    <property type="entry name" value="Rhodopsin 7-helix transmembrane proteins"/>
    <property type="match status" value="1"/>
</dbReference>
<keyword evidence="3 6" id="KW-1133">Transmembrane helix</keyword>
<evidence type="ECO:0000256" key="1">
    <source>
        <dbReference type="ARBA" id="ARBA00004141"/>
    </source>
</evidence>
<dbReference type="PANTHER" id="PTHR45620:SF32">
    <property type="entry name" value="DIURETIC HORMONE 31 RECEPTOR, ISOFORM C"/>
    <property type="match status" value="1"/>
</dbReference>
<evidence type="ECO:0000256" key="3">
    <source>
        <dbReference type="ARBA" id="ARBA00022989"/>
    </source>
</evidence>
<organism evidence="8">
    <name type="scientific">Timema shepardi</name>
    <name type="common">Walking stick</name>
    <dbReference type="NCBI Taxonomy" id="629360"/>
    <lineage>
        <taxon>Eukaryota</taxon>
        <taxon>Metazoa</taxon>
        <taxon>Ecdysozoa</taxon>
        <taxon>Arthropoda</taxon>
        <taxon>Hexapoda</taxon>
        <taxon>Insecta</taxon>
        <taxon>Pterygota</taxon>
        <taxon>Neoptera</taxon>
        <taxon>Polyneoptera</taxon>
        <taxon>Phasmatodea</taxon>
        <taxon>Timematodea</taxon>
        <taxon>Timematoidea</taxon>
        <taxon>Timematidae</taxon>
        <taxon>Timema</taxon>
    </lineage>
</organism>
<dbReference type="GO" id="GO:0005886">
    <property type="term" value="C:plasma membrane"/>
    <property type="evidence" value="ECO:0007669"/>
    <property type="project" value="TreeGrafter"/>
</dbReference>
<dbReference type="EMBL" id="OC003123">
    <property type="protein sequence ID" value="CAD7262843.1"/>
    <property type="molecule type" value="Genomic_DNA"/>
</dbReference>
<feature type="domain" description="G-protein coupled receptors family 2 profile 2" evidence="7">
    <location>
        <begin position="360"/>
        <end position="749"/>
    </location>
</feature>
<feature type="transmembrane region" description="Helical" evidence="6">
    <location>
        <begin position="369"/>
        <end position="387"/>
    </location>
</feature>
<dbReference type="AlphaFoldDB" id="A0A7R9AZ01"/>
<feature type="region of interest" description="Disordered" evidence="5">
    <location>
        <begin position="79"/>
        <end position="100"/>
    </location>
</feature>
<comment type="subcellular location">
    <subcellularLocation>
        <location evidence="1">Membrane</location>
        <topology evidence="1">Multi-pass membrane protein</topology>
    </subcellularLocation>
</comment>
<dbReference type="InterPro" id="IPR000832">
    <property type="entry name" value="GPCR_2_secretin-like"/>
</dbReference>
<feature type="compositionally biased region" description="Basic and acidic residues" evidence="5">
    <location>
        <begin position="83"/>
        <end position="96"/>
    </location>
</feature>
<proteinExistence type="predicted"/>
<feature type="transmembrane region" description="Helical" evidence="6">
    <location>
        <begin position="447"/>
        <end position="466"/>
    </location>
</feature>
<evidence type="ECO:0000256" key="5">
    <source>
        <dbReference type="SAM" id="MobiDB-lite"/>
    </source>
</evidence>
<keyword evidence="2 6" id="KW-0812">Transmembrane</keyword>
<evidence type="ECO:0000256" key="2">
    <source>
        <dbReference type="ARBA" id="ARBA00022692"/>
    </source>
</evidence>
<feature type="compositionally biased region" description="Basic and acidic residues" evidence="5">
    <location>
        <begin position="944"/>
        <end position="953"/>
    </location>
</feature>
<dbReference type="Pfam" id="PF00002">
    <property type="entry name" value="7tm_2"/>
    <property type="match status" value="2"/>
</dbReference>
<keyword evidence="4 6" id="KW-0472">Membrane</keyword>
<dbReference type="PROSITE" id="PS50261">
    <property type="entry name" value="G_PROTEIN_RECEP_F2_4"/>
    <property type="match status" value="1"/>
</dbReference>
<dbReference type="InterPro" id="IPR017981">
    <property type="entry name" value="GPCR_2-like_7TM"/>
</dbReference>
<feature type="compositionally biased region" description="Basic residues" evidence="5">
    <location>
        <begin position="920"/>
        <end position="929"/>
    </location>
</feature>
<evidence type="ECO:0000259" key="7">
    <source>
        <dbReference type="PROSITE" id="PS50261"/>
    </source>
</evidence>
<reference evidence="8" key="1">
    <citation type="submission" date="2020-11" db="EMBL/GenBank/DDBJ databases">
        <authorList>
            <person name="Tran Van P."/>
        </authorList>
    </citation>
    <scope>NUCLEOTIDE SEQUENCE</scope>
</reference>
<evidence type="ECO:0000256" key="6">
    <source>
        <dbReference type="SAM" id="Phobius"/>
    </source>
</evidence>
<dbReference type="InterPro" id="IPR050332">
    <property type="entry name" value="GPCR_2"/>
</dbReference>
<dbReference type="GO" id="GO:0008528">
    <property type="term" value="F:G protein-coupled peptide receptor activity"/>
    <property type="evidence" value="ECO:0007669"/>
    <property type="project" value="TreeGrafter"/>
</dbReference>
<dbReference type="GO" id="GO:0007188">
    <property type="term" value="P:adenylate cyclase-modulating G protein-coupled receptor signaling pathway"/>
    <property type="evidence" value="ECO:0007669"/>
    <property type="project" value="TreeGrafter"/>
</dbReference>
<gene>
    <name evidence="8" type="ORF">TSIB3V08_LOCUS6939</name>
</gene>
<feature type="compositionally biased region" description="Basic and acidic residues" evidence="5">
    <location>
        <begin position="904"/>
        <end position="919"/>
    </location>
</feature>
<feature type="transmembrane region" description="Helical" evidence="6">
    <location>
        <begin position="13"/>
        <end position="32"/>
    </location>
</feature>
<name>A0A7R9AZ01_TIMSH</name>